<evidence type="ECO:0000256" key="2">
    <source>
        <dbReference type="ARBA" id="ARBA00008441"/>
    </source>
</evidence>
<dbReference type="RefSeq" id="WP_263569778.1">
    <property type="nucleotide sequence ID" value="NZ_JAJIRN010000002.1"/>
</dbReference>
<proteinExistence type="inferred from homology"/>
<keyword evidence="8" id="KW-1185">Reference proteome</keyword>
<protein>
    <submittedName>
        <fullName evidence="7">Spy/CpxP family protein refolding chaperone</fullName>
    </submittedName>
</protein>
<feature type="coiled-coil region" evidence="5">
    <location>
        <begin position="148"/>
        <end position="175"/>
    </location>
</feature>
<evidence type="ECO:0000256" key="1">
    <source>
        <dbReference type="ARBA" id="ARBA00004418"/>
    </source>
</evidence>
<keyword evidence="4" id="KW-0574">Periplasm</keyword>
<evidence type="ECO:0000256" key="5">
    <source>
        <dbReference type="SAM" id="Coils"/>
    </source>
</evidence>
<dbReference type="Proteomes" id="UP001209701">
    <property type="component" value="Unassembled WGS sequence"/>
</dbReference>
<dbReference type="PANTHER" id="PTHR38102:SF1">
    <property type="entry name" value="PERIPLASMIC CHAPERONE SPY"/>
    <property type="match status" value="1"/>
</dbReference>
<feature type="signal peptide" evidence="6">
    <location>
        <begin position="1"/>
        <end position="34"/>
    </location>
</feature>
<organism evidence="7 8">
    <name type="scientific">Roseateles oligotrophus</name>
    <dbReference type="NCBI Taxonomy" id="1769250"/>
    <lineage>
        <taxon>Bacteria</taxon>
        <taxon>Pseudomonadati</taxon>
        <taxon>Pseudomonadota</taxon>
        <taxon>Betaproteobacteria</taxon>
        <taxon>Burkholderiales</taxon>
        <taxon>Sphaerotilaceae</taxon>
        <taxon>Roseateles</taxon>
    </lineage>
</organism>
<keyword evidence="3 6" id="KW-0732">Signal</keyword>
<evidence type="ECO:0000313" key="8">
    <source>
        <dbReference type="Proteomes" id="UP001209701"/>
    </source>
</evidence>
<dbReference type="Gene3D" id="1.20.120.1490">
    <property type="match status" value="1"/>
</dbReference>
<sequence length="178" mass="19312">MTVINTSRLFHLGKAVALASALAVGGLSAMNAQAMGAMGGRAEMGPHGGSEMMMAGRMEHMLDMVDASDTQRAQIKQIMAAARQDLKSQRAGGRNLHEQSMSLLTAANIDASAIEALRQQMSAQHEEASKRMSQAMVDAARVLTPEQRAKLAERMKKMQARMQEHMSERQQHSATQGH</sequence>
<accession>A0ABT2YBH3</accession>
<gene>
    <name evidence="7" type="ORF">LNV07_03405</name>
</gene>
<evidence type="ECO:0000313" key="7">
    <source>
        <dbReference type="EMBL" id="MCV2367142.1"/>
    </source>
</evidence>
<dbReference type="PIRSF" id="PIRSF034445">
    <property type="entry name" value="CpxP_Spy"/>
    <property type="match status" value="1"/>
</dbReference>
<evidence type="ECO:0000256" key="3">
    <source>
        <dbReference type="ARBA" id="ARBA00022729"/>
    </source>
</evidence>
<keyword evidence="5" id="KW-0175">Coiled coil</keyword>
<comment type="caution">
    <text evidence="7">The sequence shown here is derived from an EMBL/GenBank/DDBJ whole genome shotgun (WGS) entry which is preliminary data.</text>
</comment>
<evidence type="ECO:0000256" key="6">
    <source>
        <dbReference type="SAM" id="SignalP"/>
    </source>
</evidence>
<dbReference type="InterPro" id="IPR052211">
    <property type="entry name" value="Cpx_auxiliary_protein"/>
</dbReference>
<reference evidence="7 8" key="1">
    <citation type="submission" date="2021-11" db="EMBL/GenBank/DDBJ databases">
        <authorList>
            <person name="Liang Q."/>
            <person name="Mou H."/>
            <person name="Liu Z."/>
        </authorList>
    </citation>
    <scope>NUCLEOTIDE SEQUENCE [LARGE SCALE GENOMIC DNA]</scope>
    <source>
        <strain evidence="7 8">CHU3</strain>
    </source>
</reference>
<evidence type="ECO:0000256" key="4">
    <source>
        <dbReference type="ARBA" id="ARBA00022764"/>
    </source>
</evidence>
<dbReference type="Pfam" id="PF07813">
    <property type="entry name" value="LTXXQ"/>
    <property type="match status" value="1"/>
</dbReference>
<comment type="similarity">
    <text evidence="2">Belongs to the CpxP/Spy family.</text>
</comment>
<name>A0ABT2YBH3_9BURK</name>
<dbReference type="PANTHER" id="PTHR38102">
    <property type="entry name" value="PERIPLASMIC CHAPERONE SPY"/>
    <property type="match status" value="1"/>
</dbReference>
<feature type="chain" id="PRO_5045524692" evidence="6">
    <location>
        <begin position="35"/>
        <end position="178"/>
    </location>
</feature>
<dbReference type="InterPro" id="IPR012899">
    <property type="entry name" value="LTXXQ"/>
</dbReference>
<comment type="subcellular location">
    <subcellularLocation>
        <location evidence="1">Periplasm</location>
    </subcellularLocation>
</comment>
<dbReference type="EMBL" id="JAJIRN010000002">
    <property type="protein sequence ID" value="MCV2367142.1"/>
    <property type="molecule type" value="Genomic_DNA"/>
</dbReference>
<dbReference type="CDD" id="cd09916">
    <property type="entry name" value="CpxP_like"/>
    <property type="match status" value="1"/>
</dbReference>